<dbReference type="RefSeq" id="WP_183461307.1">
    <property type="nucleotide sequence ID" value="NZ_JACHWZ010000014.1"/>
</dbReference>
<keyword evidence="5" id="KW-0804">Transcription</keyword>
<dbReference type="InterPro" id="IPR039420">
    <property type="entry name" value="WalR-like"/>
</dbReference>
<keyword evidence="4 7" id="KW-0238">DNA-binding</keyword>
<dbReference type="GO" id="GO:0000156">
    <property type="term" value="F:phosphorelay response regulator activity"/>
    <property type="evidence" value="ECO:0007669"/>
    <property type="project" value="TreeGrafter"/>
</dbReference>
<dbReference type="GO" id="GO:0006355">
    <property type="term" value="P:regulation of DNA-templated transcription"/>
    <property type="evidence" value="ECO:0007669"/>
    <property type="project" value="InterPro"/>
</dbReference>
<dbReference type="SUPFAM" id="SSF52172">
    <property type="entry name" value="CheY-like"/>
    <property type="match status" value="1"/>
</dbReference>
<keyword evidence="2" id="KW-0902">Two-component regulatory system</keyword>
<dbReference type="InterPro" id="IPR001867">
    <property type="entry name" value="OmpR/PhoB-type_DNA-bd"/>
</dbReference>
<dbReference type="PROSITE" id="PS51755">
    <property type="entry name" value="OMPR_PHOB"/>
    <property type="match status" value="1"/>
</dbReference>
<evidence type="ECO:0000256" key="5">
    <source>
        <dbReference type="ARBA" id="ARBA00023163"/>
    </source>
</evidence>
<proteinExistence type="predicted"/>
<keyword evidence="3" id="KW-0805">Transcription regulation</keyword>
<evidence type="ECO:0000256" key="7">
    <source>
        <dbReference type="PROSITE-ProRule" id="PRU01091"/>
    </source>
</evidence>
<dbReference type="InterPro" id="IPR011006">
    <property type="entry name" value="CheY-like_superfamily"/>
</dbReference>
<dbReference type="AlphaFoldDB" id="A0A7W4WDH0"/>
<feature type="modified residue" description="4-aspartylphosphate" evidence="6">
    <location>
        <position position="54"/>
    </location>
</feature>
<dbReference type="Pfam" id="PF00072">
    <property type="entry name" value="Response_reg"/>
    <property type="match status" value="1"/>
</dbReference>
<dbReference type="Pfam" id="PF00486">
    <property type="entry name" value="Trans_reg_C"/>
    <property type="match status" value="1"/>
</dbReference>
<dbReference type="GO" id="GO:0032993">
    <property type="term" value="C:protein-DNA complex"/>
    <property type="evidence" value="ECO:0007669"/>
    <property type="project" value="TreeGrafter"/>
</dbReference>
<evidence type="ECO:0000259" key="8">
    <source>
        <dbReference type="PROSITE" id="PS50110"/>
    </source>
</evidence>
<gene>
    <name evidence="10" type="ORF">FHS09_003052</name>
</gene>
<dbReference type="EMBL" id="JACHWZ010000014">
    <property type="protein sequence ID" value="MBB3062207.1"/>
    <property type="molecule type" value="Genomic_DNA"/>
</dbReference>
<dbReference type="PANTHER" id="PTHR48111:SF22">
    <property type="entry name" value="REGULATOR OF RPOS"/>
    <property type="match status" value="1"/>
</dbReference>
<evidence type="ECO:0000256" key="2">
    <source>
        <dbReference type="ARBA" id="ARBA00023012"/>
    </source>
</evidence>
<accession>A0A7W4WDH0</accession>
<dbReference type="GO" id="GO:0005829">
    <property type="term" value="C:cytosol"/>
    <property type="evidence" value="ECO:0007669"/>
    <property type="project" value="TreeGrafter"/>
</dbReference>
<evidence type="ECO:0000256" key="6">
    <source>
        <dbReference type="PROSITE-ProRule" id="PRU00169"/>
    </source>
</evidence>
<feature type="domain" description="Response regulatory" evidence="8">
    <location>
        <begin position="5"/>
        <end position="120"/>
    </location>
</feature>
<dbReference type="Gene3D" id="3.40.50.2300">
    <property type="match status" value="1"/>
</dbReference>
<comment type="caution">
    <text evidence="10">The sequence shown here is derived from an EMBL/GenBank/DDBJ whole genome shotgun (WGS) entry which is preliminary data.</text>
</comment>
<dbReference type="SMART" id="SM00448">
    <property type="entry name" value="REC"/>
    <property type="match status" value="1"/>
</dbReference>
<dbReference type="CDD" id="cd00383">
    <property type="entry name" value="trans_reg_C"/>
    <property type="match status" value="1"/>
</dbReference>
<evidence type="ECO:0000256" key="1">
    <source>
        <dbReference type="ARBA" id="ARBA00022553"/>
    </source>
</evidence>
<dbReference type="SMART" id="SM00862">
    <property type="entry name" value="Trans_reg_C"/>
    <property type="match status" value="1"/>
</dbReference>
<keyword evidence="1 6" id="KW-0597">Phosphoprotein</keyword>
<dbReference type="InterPro" id="IPR036388">
    <property type="entry name" value="WH-like_DNA-bd_sf"/>
</dbReference>
<reference evidence="10 11" key="1">
    <citation type="submission" date="2020-08" db="EMBL/GenBank/DDBJ databases">
        <title>Genomic Encyclopedia of Type Strains, Phase III (KMG-III): the genomes of soil and plant-associated and newly described type strains.</title>
        <authorList>
            <person name="Whitman W."/>
        </authorList>
    </citation>
    <scope>NUCLEOTIDE SEQUENCE [LARGE SCALE GENOMIC DNA]</scope>
    <source>
        <strain evidence="10 11">CECT 8799</strain>
    </source>
</reference>
<dbReference type="Gene3D" id="6.10.250.690">
    <property type="match status" value="1"/>
</dbReference>
<feature type="domain" description="OmpR/PhoB-type" evidence="9">
    <location>
        <begin position="128"/>
        <end position="225"/>
    </location>
</feature>
<evidence type="ECO:0000256" key="3">
    <source>
        <dbReference type="ARBA" id="ARBA00023015"/>
    </source>
</evidence>
<dbReference type="Proteomes" id="UP000535937">
    <property type="component" value="Unassembled WGS sequence"/>
</dbReference>
<dbReference type="GO" id="GO:0000976">
    <property type="term" value="F:transcription cis-regulatory region binding"/>
    <property type="evidence" value="ECO:0007669"/>
    <property type="project" value="TreeGrafter"/>
</dbReference>
<dbReference type="FunFam" id="3.40.50.2300:FF:000001">
    <property type="entry name" value="DNA-binding response regulator PhoB"/>
    <property type="match status" value="1"/>
</dbReference>
<dbReference type="CDD" id="cd17624">
    <property type="entry name" value="REC_OmpR_PmrA-like"/>
    <property type="match status" value="1"/>
</dbReference>
<dbReference type="Gene3D" id="1.10.10.10">
    <property type="entry name" value="Winged helix-like DNA-binding domain superfamily/Winged helix DNA-binding domain"/>
    <property type="match status" value="1"/>
</dbReference>
<organism evidence="10 11">
    <name type="scientific">Microbulbifer rhizosphaerae</name>
    <dbReference type="NCBI Taxonomy" id="1562603"/>
    <lineage>
        <taxon>Bacteria</taxon>
        <taxon>Pseudomonadati</taxon>
        <taxon>Pseudomonadota</taxon>
        <taxon>Gammaproteobacteria</taxon>
        <taxon>Cellvibrionales</taxon>
        <taxon>Microbulbiferaceae</taxon>
        <taxon>Microbulbifer</taxon>
    </lineage>
</organism>
<sequence length="229" mass="25769">MNPLKILLIEDNPTIARQIGEFLQAHGWQLDFAHNGRQGIGLALDQIYDLVILDLNLPDIDGLDVCRQIREGAQVNIPVLMLTARDAFADKAQGFNTGADDYLTKPFDPRELALRCRALARRNQLHRSNRICIGELTIRHREQFAHRAGRPLKLTATGFRILTILARAYPEAVSRSALTHQLWGDNPPETDALKSHIYSLRQSLDKPFAKPMLKTITNVGYQLETAGEN</sequence>
<dbReference type="InterPro" id="IPR001789">
    <property type="entry name" value="Sig_transdc_resp-reg_receiver"/>
</dbReference>
<evidence type="ECO:0000259" key="9">
    <source>
        <dbReference type="PROSITE" id="PS51755"/>
    </source>
</evidence>
<keyword evidence="11" id="KW-1185">Reference proteome</keyword>
<protein>
    <submittedName>
        <fullName evidence="10">DNA-binding response OmpR family regulator</fullName>
    </submittedName>
</protein>
<dbReference type="PROSITE" id="PS50110">
    <property type="entry name" value="RESPONSE_REGULATORY"/>
    <property type="match status" value="1"/>
</dbReference>
<evidence type="ECO:0000313" key="10">
    <source>
        <dbReference type="EMBL" id="MBB3062207.1"/>
    </source>
</evidence>
<evidence type="ECO:0000313" key="11">
    <source>
        <dbReference type="Proteomes" id="UP000535937"/>
    </source>
</evidence>
<dbReference type="PANTHER" id="PTHR48111">
    <property type="entry name" value="REGULATOR OF RPOS"/>
    <property type="match status" value="1"/>
</dbReference>
<feature type="DNA-binding region" description="OmpR/PhoB-type" evidence="7">
    <location>
        <begin position="128"/>
        <end position="225"/>
    </location>
</feature>
<name>A0A7W4WDH0_9GAMM</name>
<evidence type="ECO:0000256" key="4">
    <source>
        <dbReference type="ARBA" id="ARBA00023125"/>
    </source>
</evidence>